<organism evidence="2 3">
    <name type="scientific">Rubricella aquisinus</name>
    <dbReference type="NCBI Taxonomy" id="2028108"/>
    <lineage>
        <taxon>Bacteria</taxon>
        <taxon>Pseudomonadati</taxon>
        <taxon>Pseudomonadota</taxon>
        <taxon>Alphaproteobacteria</taxon>
        <taxon>Rhodobacterales</taxon>
        <taxon>Paracoccaceae</taxon>
        <taxon>Rubricella</taxon>
    </lineage>
</organism>
<evidence type="ECO:0000313" key="3">
    <source>
        <dbReference type="Proteomes" id="UP000553766"/>
    </source>
</evidence>
<dbReference type="Proteomes" id="UP000553766">
    <property type="component" value="Unassembled WGS sequence"/>
</dbReference>
<accession>A0A840WQ26</accession>
<dbReference type="RefSeq" id="WP_184012751.1">
    <property type="nucleotide sequence ID" value="NZ_JACIJS010000009.1"/>
</dbReference>
<evidence type="ECO:0000256" key="1">
    <source>
        <dbReference type="SAM" id="MobiDB-lite"/>
    </source>
</evidence>
<keyword evidence="3" id="KW-1185">Reference proteome</keyword>
<feature type="region of interest" description="Disordered" evidence="1">
    <location>
        <begin position="168"/>
        <end position="193"/>
    </location>
</feature>
<dbReference type="Pfam" id="PF13376">
    <property type="entry name" value="OmdA"/>
    <property type="match status" value="1"/>
</dbReference>
<dbReference type="EMBL" id="JACIJS010000009">
    <property type="protein sequence ID" value="MBB5516791.1"/>
    <property type="molecule type" value="Genomic_DNA"/>
</dbReference>
<gene>
    <name evidence="2" type="ORF">FHS89_002833</name>
</gene>
<proteinExistence type="predicted"/>
<dbReference type="AlphaFoldDB" id="A0A840WQ26"/>
<sequence>MTKDDSTPRIDIRSRADLRDWLMAHHATARTVWLVLYKKHHPDHLPWPDVVEELLCWGWIDSLPRALDADRTMLRASPRKDSSAWSGINKAHVARAIASGAMTAAGLAKVDAAKANGMWDFLEDVERLEVPDDLATAFDAHPPARAEWDSFPPSARRGILEWIKQAKRPQTRADRITQTATLAQKGQRANQWR</sequence>
<feature type="compositionally biased region" description="Polar residues" evidence="1">
    <location>
        <begin position="176"/>
        <end position="193"/>
    </location>
</feature>
<evidence type="ECO:0000313" key="2">
    <source>
        <dbReference type="EMBL" id="MBB5516791.1"/>
    </source>
</evidence>
<name>A0A840WQ26_9RHOB</name>
<comment type="caution">
    <text evidence="2">The sequence shown here is derived from an EMBL/GenBank/DDBJ whole genome shotgun (WGS) entry which is preliminary data.</text>
</comment>
<reference evidence="2 3" key="1">
    <citation type="submission" date="2020-08" db="EMBL/GenBank/DDBJ databases">
        <title>Genomic Encyclopedia of Type Strains, Phase IV (KMG-IV): sequencing the most valuable type-strain genomes for metagenomic binning, comparative biology and taxonomic classification.</title>
        <authorList>
            <person name="Goeker M."/>
        </authorList>
    </citation>
    <scope>NUCLEOTIDE SEQUENCE [LARGE SCALE GENOMIC DNA]</scope>
    <source>
        <strain evidence="2 3">DSM 103377</strain>
    </source>
</reference>
<protein>
    <submittedName>
        <fullName evidence="2">Uncharacterized protein YdeI (YjbR/CyaY-like superfamily)</fullName>
    </submittedName>
</protein>